<dbReference type="PANTHER" id="PTHR13929">
    <property type="entry name" value="1,4-DIHYDROXY-2-NAPHTHOATE OCTAPRENYLTRANSFERASE"/>
    <property type="match status" value="1"/>
</dbReference>
<dbReference type="Proteomes" id="UP000695562">
    <property type="component" value="Unassembled WGS sequence"/>
</dbReference>
<feature type="transmembrane region" description="Helical" evidence="5">
    <location>
        <begin position="98"/>
        <end position="116"/>
    </location>
</feature>
<evidence type="ECO:0000256" key="2">
    <source>
        <dbReference type="ARBA" id="ARBA00022692"/>
    </source>
</evidence>
<dbReference type="Pfam" id="PF01040">
    <property type="entry name" value="UbiA"/>
    <property type="match status" value="1"/>
</dbReference>
<evidence type="ECO:0000313" key="6">
    <source>
        <dbReference type="EMBL" id="KAF2070044.1"/>
    </source>
</evidence>
<keyword evidence="4 5" id="KW-0472">Membrane</keyword>
<dbReference type="OrthoDB" id="203513at2759"/>
<dbReference type="InterPro" id="IPR000537">
    <property type="entry name" value="UbiA_prenyltransferase"/>
</dbReference>
<comment type="subcellular location">
    <subcellularLocation>
        <location evidence="1">Membrane</location>
        <topology evidence="1">Multi-pass membrane protein</topology>
    </subcellularLocation>
</comment>
<evidence type="ECO:0008006" key="8">
    <source>
        <dbReference type="Google" id="ProtNLM"/>
    </source>
</evidence>
<sequence>MFGHLLRFIKNYFIAIRLWTVVFIFSLSFLSLCIFYKDDTKIDAYIFVVVFFIQNLLVFLTNLVNTYYDFINQVDKAETSADRTLFDYQITLRDVQTYIYFTLSLIVLGMALLYPTMDPFTFYTKLLPLVLFSIIISYSYTAPPLVFKYKAMGEVSIILGISCLMPLNFLAQNHYISWKSIHFSMIYSLGVELILHANNHRDLEKDKQTGIRTLAILMGPTLSYIFYFSIYAIMFFYCYCLSILYDNVYLNIPLISIPDIFIIYVQTKNKNFHRFDQKSSKMLLEIVLLLSIGVLSG</sequence>
<dbReference type="GO" id="GO:0004659">
    <property type="term" value="F:prenyltransferase activity"/>
    <property type="evidence" value="ECO:0007669"/>
    <property type="project" value="InterPro"/>
</dbReference>
<evidence type="ECO:0000256" key="4">
    <source>
        <dbReference type="ARBA" id="ARBA00023136"/>
    </source>
</evidence>
<organism evidence="6 7">
    <name type="scientific">Polysphondylium violaceum</name>
    <dbReference type="NCBI Taxonomy" id="133409"/>
    <lineage>
        <taxon>Eukaryota</taxon>
        <taxon>Amoebozoa</taxon>
        <taxon>Evosea</taxon>
        <taxon>Eumycetozoa</taxon>
        <taxon>Dictyostelia</taxon>
        <taxon>Dictyosteliales</taxon>
        <taxon>Dictyosteliaceae</taxon>
        <taxon>Polysphondylium</taxon>
    </lineage>
</organism>
<feature type="transmembrane region" description="Helical" evidence="5">
    <location>
        <begin position="176"/>
        <end position="195"/>
    </location>
</feature>
<feature type="transmembrane region" description="Helical" evidence="5">
    <location>
        <begin position="248"/>
        <end position="267"/>
    </location>
</feature>
<feature type="transmembrane region" description="Helical" evidence="5">
    <location>
        <begin position="152"/>
        <end position="170"/>
    </location>
</feature>
<dbReference type="InterPro" id="IPR026046">
    <property type="entry name" value="UBIAD1"/>
</dbReference>
<keyword evidence="7" id="KW-1185">Reference proteome</keyword>
<reference evidence="6" key="1">
    <citation type="submission" date="2020-01" db="EMBL/GenBank/DDBJ databases">
        <title>Development of genomics and gene disruption for Polysphondylium violaceum indicates a role for the polyketide synthase stlB in stalk morphogenesis.</title>
        <authorList>
            <person name="Narita B."/>
            <person name="Kawabe Y."/>
            <person name="Kin K."/>
            <person name="Saito T."/>
            <person name="Gibbs R."/>
            <person name="Kuspa A."/>
            <person name="Muzny D."/>
            <person name="Queller D."/>
            <person name="Richards S."/>
            <person name="Strassman J."/>
            <person name="Sucgang R."/>
            <person name="Worley K."/>
            <person name="Schaap P."/>
        </authorList>
    </citation>
    <scope>NUCLEOTIDE SEQUENCE</scope>
    <source>
        <strain evidence="6">QSvi11</strain>
    </source>
</reference>
<evidence type="ECO:0000256" key="1">
    <source>
        <dbReference type="ARBA" id="ARBA00004141"/>
    </source>
</evidence>
<protein>
    <recommendedName>
        <fullName evidence="8">UbiA prenyltransferase family protein</fullName>
    </recommendedName>
</protein>
<evidence type="ECO:0000256" key="3">
    <source>
        <dbReference type="ARBA" id="ARBA00022989"/>
    </source>
</evidence>
<dbReference type="PIRSF" id="PIRSF005355">
    <property type="entry name" value="UBIAD1"/>
    <property type="match status" value="1"/>
</dbReference>
<keyword evidence="2 5" id="KW-0812">Transmembrane</keyword>
<gene>
    <name evidence="6" type="ORF">CYY_008640</name>
</gene>
<accession>A0A8J4PMP3</accession>
<feature type="transmembrane region" description="Helical" evidence="5">
    <location>
        <begin position="122"/>
        <end position="140"/>
    </location>
</feature>
<dbReference type="EMBL" id="AJWJ01000552">
    <property type="protein sequence ID" value="KAF2070044.1"/>
    <property type="molecule type" value="Genomic_DNA"/>
</dbReference>
<dbReference type="PANTHER" id="PTHR13929:SF7">
    <property type="entry name" value="UBIA PRENYLTRANSFERASE FAMILY PROTEIN"/>
    <property type="match status" value="1"/>
</dbReference>
<keyword evidence="3 5" id="KW-1133">Transmembrane helix</keyword>
<dbReference type="GO" id="GO:0009234">
    <property type="term" value="P:menaquinone biosynthetic process"/>
    <property type="evidence" value="ECO:0007669"/>
    <property type="project" value="TreeGrafter"/>
</dbReference>
<dbReference type="AlphaFoldDB" id="A0A8J4PMP3"/>
<feature type="transmembrane region" description="Helical" evidence="5">
    <location>
        <begin position="12"/>
        <end position="32"/>
    </location>
</feature>
<feature type="transmembrane region" description="Helical" evidence="5">
    <location>
        <begin position="215"/>
        <end position="236"/>
    </location>
</feature>
<evidence type="ECO:0000313" key="7">
    <source>
        <dbReference type="Proteomes" id="UP000695562"/>
    </source>
</evidence>
<dbReference type="GO" id="GO:0016020">
    <property type="term" value="C:membrane"/>
    <property type="evidence" value="ECO:0007669"/>
    <property type="project" value="UniProtKB-SubCell"/>
</dbReference>
<feature type="transmembrane region" description="Helical" evidence="5">
    <location>
        <begin position="44"/>
        <end position="64"/>
    </location>
</feature>
<name>A0A8J4PMP3_9MYCE</name>
<evidence type="ECO:0000256" key="5">
    <source>
        <dbReference type="SAM" id="Phobius"/>
    </source>
</evidence>
<proteinExistence type="predicted"/>
<comment type="caution">
    <text evidence="6">The sequence shown here is derived from an EMBL/GenBank/DDBJ whole genome shotgun (WGS) entry which is preliminary data.</text>
</comment>
<dbReference type="CDD" id="cd13962">
    <property type="entry name" value="PT_UbiA_UBIAD1"/>
    <property type="match status" value="1"/>
</dbReference>
<dbReference type="GO" id="GO:0042371">
    <property type="term" value="P:vitamin K biosynthetic process"/>
    <property type="evidence" value="ECO:0007669"/>
    <property type="project" value="TreeGrafter"/>
</dbReference>